<dbReference type="AlphaFoldDB" id="A0A432MDZ6"/>
<evidence type="ECO:0000313" key="1">
    <source>
        <dbReference type="EMBL" id="RUL83315.1"/>
    </source>
</evidence>
<proteinExistence type="predicted"/>
<dbReference type="EMBL" id="RYZH01000062">
    <property type="protein sequence ID" value="RUL83315.1"/>
    <property type="molecule type" value="Genomic_DNA"/>
</dbReference>
<reference evidence="1 2" key="1">
    <citation type="submission" date="2018-12" db="EMBL/GenBank/DDBJ databases">
        <authorList>
            <person name="Toschakov S.V."/>
        </authorList>
    </citation>
    <scope>NUCLEOTIDE SEQUENCE [LARGE SCALE GENOMIC DNA]</scope>
    <source>
        <strain evidence="1 2">GM2012</strain>
    </source>
</reference>
<dbReference type="Proteomes" id="UP000280296">
    <property type="component" value="Unassembled WGS sequence"/>
</dbReference>
<reference evidence="1 2" key="2">
    <citation type="submission" date="2019-01" db="EMBL/GenBank/DDBJ databases">
        <title>Tautonia sociabilis, a novel thermotolerant planctomycete of Isosphaeraceae family, isolated from a 4000 m deep subterranean habitat.</title>
        <authorList>
            <person name="Kovaleva O.L."/>
            <person name="Elcheninov A.G."/>
            <person name="Van Heerden E."/>
            <person name="Toshchakov S.V."/>
            <person name="Novikov A."/>
            <person name="Bonch-Osmolovskaya E.A."/>
            <person name="Kublanov I.V."/>
        </authorList>
    </citation>
    <scope>NUCLEOTIDE SEQUENCE [LARGE SCALE GENOMIC DNA]</scope>
    <source>
        <strain evidence="1 2">GM2012</strain>
    </source>
</reference>
<sequence length="226" mass="23459">MLYAQRNTVVAGAYAYPVFSPAMYAGYPGAWQPTGMTDPSLYVNPGYGALAAMLGMAAQPAPYDYGGNVIAQADAVYVNGDPAGTPQDYASQAAQIAASGANEPAPNDQWQPIGVFAMVVDDQSPPNDLFQLAVNGQGAIRGNYFNLAANQASPLAGAVDPQAQRVAWTIGGDQTPVYEAGIANLTGDEATMLVHSPDGSQRQFTLVRLPDPGQGGQAVPSMPPRP</sequence>
<dbReference type="RefSeq" id="WP_126727701.1">
    <property type="nucleotide sequence ID" value="NZ_RYZH01000062.1"/>
</dbReference>
<organism evidence="1 2">
    <name type="scientific">Tautonia sociabilis</name>
    <dbReference type="NCBI Taxonomy" id="2080755"/>
    <lineage>
        <taxon>Bacteria</taxon>
        <taxon>Pseudomonadati</taxon>
        <taxon>Planctomycetota</taxon>
        <taxon>Planctomycetia</taxon>
        <taxon>Isosphaerales</taxon>
        <taxon>Isosphaeraceae</taxon>
        <taxon>Tautonia</taxon>
    </lineage>
</organism>
<accession>A0A432MDZ6</accession>
<protein>
    <submittedName>
        <fullName evidence="1">Uncharacterized protein</fullName>
    </submittedName>
</protein>
<keyword evidence="2" id="KW-1185">Reference proteome</keyword>
<name>A0A432MDZ6_9BACT</name>
<evidence type="ECO:0000313" key="2">
    <source>
        <dbReference type="Proteomes" id="UP000280296"/>
    </source>
</evidence>
<gene>
    <name evidence="1" type="ORF">TsocGM_22460</name>
</gene>
<comment type="caution">
    <text evidence="1">The sequence shown here is derived from an EMBL/GenBank/DDBJ whole genome shotgun (WGS) entry which is preliminary data.</text>
</comment>
<dbReference type="OrthoDB" id="282085at2"/>